<dbReference type="Proteomes" id="UP000305939">
    <property type="component" value="Unassembled WGS sequence"/>
</dbReference>
<protein>
    <submittedName>
        <fullName evidence="2">Uncharacterized protein</fullName>
    </submittedName>
</protein>
<name>A0A4S3M5Q8_9FLAO</name>
<feature type="signal peptide" evidence="1">
    <location>
        <begin position="1"/>
        <end position="21"/>
    </location>
</feature>
<comment type="caution">
    <text evidence="2">The sequence shown here is derived from an EMBL/GenBank/DDBJ whole genome shotgun (WGS) entry which is preliminary data.</text>
</comment>
<dbReference type="EMBL" id="SSMC01000001">
    <property type="protein sequence ID" value="THD69701.1"/>
    <property type="molecule type" value="Genomic_DNA"/>
</dbReference>
<keyword evidence="3" id="KW-1185">Reference proteome</keyword>
<feature type="chain" id="PRO_5020619212" evidence="1">
    <location>
        <begin position="22"/>
        <end position="244"/>
    </location>
</feature>
<gene>
    <name evidence="2" type="ORF">E7Z59_05075</name>
</gene>
<sequence>MRLITTLLVCALGCIATKVEAQSPAPINTNYNQFDWNKAYQSQSFSYYKEGTRKDVSKVEGSPYFTPEFLKGEAIYKDTISKPYYIRYNAYMDEIEVKEGPNSDMVKTLLKDSKISAVIDGEKLKYIPNFADKNDKYRNGYLYVVYDGDTYDLFLRKNKEFREGVKAMTSFQSNFPDKFEDRIEYYVSVNNTEPVYLKLSRRGIMSIIEDDQRALVKAYIKENELAPDNQEELIMLMEYIENSL</sequence>
<keyword evidence="1" id="KW-0732">Signal</keyword>
<proteinExistence type="predicted"/>
<organism evidence="2 3">
    <name type="scientific">Robertkochia marina</name>
    <dbReference type="NCBI Taxonomy" id="1227945"/>
    <lineage>
        <taxon>Bacteria</taxon>
        <taxon>Pseudomonadati</taxon>
        <taxon>Bacteroidota</taxon>
        <taxon>Flavobacteriia</taxon>
        <taxon>Flavobacteriales</taxon>
        <taxon>Flavobacteriaceae</taxon>
        <taxon>Robertkochia</taxon>
    </lineage>
</organism>
<accession>A0A4S3M5Q8</accession>
<evidence type="ECO:0000313" key="3">
    <source>
        <dbReference type="Proteomes" id="UP000305939"/>
    </source>
</evidence>
<evidence type="ECO:0000256" key="1">
    <source>
        <dbReference type="SAM" id="SignalP"/>
    </source>
</evidence>
<dbReference type="RefSeq" id="WP_136335191.1">
    <property type="nucleotide sequence ID" value="NZ_QXMP01000002.1"/>
</dbReference>
<evidence type="ECO:0000313" key="2">
    <source>
        <dbReference type="EMBL" id="THD69701.1"/>
    </source>
</evidence>
<reference evidence="2 3" key="1">
    <citation type="submission" date="2019-04" db="EMBL/GenBank/DDBJ databases">
        <title>Draft genome sequence of Robertkochia marina CC-AMO-30D.</title>
        <authorList>
            <person name="Hameed A."/>
            <person name="Lin S.-Y."/>
            <person name="Shahina M."/>
            <person name="Lai W.-A."/>
            <person name="Young C.-C."/>
        </authorList>
    </citation>
    <scope>NUCLEOTIDE SEQUENCE [LARGE SCALE GENOMIC DNA]</scope>
    <source>
        <strain evidence="2 3">CC-AMO-30D</strain>
    </source>
</reference>
<dbReference type="OrthoDB" id="978006at2"/>
<dbReference type="AlphaFoldDB" id="A0A4S3M5Q8"/>